<organism evidence="2 3">
    <name type="scientific">Actinoplanes subglobosus</name>
    <dbReference type="NCBI Taxonomy" id="1547892"/>
    <lineage>
        <taxon>Bacteria</taxon>
        <taxon>Bacillati</taxon>
        <taxon>Actinomycetota</taxon>
        <taxon>Actinomycetes</taxon>
        <taxon>Micromonosporales</taxon>
        <taxon>Micromonosporaceae</taxon>
        <taxon>Actinoplanes</taxon>
    </lineage>
</organism>
<keyword evidence="1" id="KW-0472">Membrane</keyword>
<proteinExistence type="predicted"/>
<feature type="transmembrane region" description="Helical" evidence="1">
    <location>
        <begin position="151"/>
        <end position="173"/>
    </location>
</feature>
<keyword evidence="1" id="KW-0812">Transmembrane</keyword>
<name>A0ABV8IWP8_9ACTN</name>
<dbReference type="Proteomes" id="UP001595867">
    <property type="component" value="Unassembled WGS sequence"/>
</dbReference>
<accession>A0ABV8IWP8</accession>
<evidence type="ECO:0000313" key="2">
    <source>
        <dbReference type="EMBL" id="MFC4066763.1"/>
    </source>
</evidence>
<comment type="caution">
    <text evidence="2">The sequence shown here is derived from an EMBL/GenBank/DDBJ whole genome shotgun (WGS) entry which is preliminary data.</text>
</comment>
<reference evidence="3" key="1">
    <citation type="journal article" date="2019" name="Int. J. Syst. Evol. Microbiol.">
        <title>The Global Catalogue of Microorganisms (GCM) 10K type strain sequencing project: providing services to taxonomists for standard genome sequencing and annotation.</title>
        <authorList>
            <consortium name="The Broad Institute Genomics Platform"/>
            <consortium name="The Broad Institute Genome Sequencing Center for Infectious Disease"/>
            <person name="Wu L."/>
            <person name="Ma J."/>
        </authorList>
    </citation>
    <scope>NUCLEOTIDE SEQUENCE [LARGE SCALE GENOMIC DNA]</scope>
    <source>
        <strain evidence="3">TBRC 5832</strain>
    </source>
</reference>
<dbReference type="RefSeq" id="WP_378067736.1">
    <property type="nucleotide sequence ID" value="NZ_JBHSBL010000016.1"/>
</dbReference>
<dbReference type="EMBL" id="JBHSBL010000016">
    <property type="protein sequence ID" value="MFC4066763.1"/>
    <property type="molecule type" value="Genomic_DNA"/>
</dbReference>
<evidence type="ECO:0000256" key="1">
    <source>
        <dbReference type="SAM" id="Phobius"/>
    </source>
</evidence>
<keyword evidence="1" id="KW-1133">Transmembrane helix</keyword>
<feature type="transmembrane region" description="Helical" evidence="1">
    <location>
        <begin position="35"/>
        <end position="58"/>
    </location>
</feature>
<evidence type="ECO:0000313" key="3">
    <source>
        <dbReference type="Proteomes" id="UP001595867"/>
    </source>
</evidence>
<protein>
    <recommendedName>
        <fullName evidence="4">Integral membrane protein</fullName>
    </recommendedName>
</protein>
<gene>
    <name evidence="2" type="ORF">ACFO0C_17635</name>
</gene>
<evidence type="ECO:0008006" key="4">
    <source>
        <dbReference type="Google" id="ProtNLM"/>
    </source>
</evidence>
<keyword evidence="3" id="KW-1185">Reference proteome</keyword>
<sequence>MISSSTARPARQSLRQALRTNLTAGTLWSRGNWRLAVTVVAAAAAAVVVVVGLAALAVTTADQILATGSDSLTSWLSGNRVAASITGPLRSWFDTAHAGGVPATGGELWLLWVHTTTALWLAAVCGSLFARIGWALIGALTTAAVHTGAQASTAGVCAATAVTAWLLLSLAAYNRPAARAAARRQAASRGGDGDA</sequence>
<feature type="transmembrane region" description="Helical" evidence="1">
    <location>
        <begin position="118"/>
        <end position="145"/>
    </location>
</feature>